<dbReference type="OrthoDB" id="282095at2"/>
<dbReference type="CDD" id="cd06503">
    <property type="entry name" value="ATP-synt_Fo_b"/>
    <property type="match status" value="1"/>
</dbReference>
<keyword evidence="9 13" id="KW-0472">Membrane</keyword>
<evidence type="ECO:0000313" key="18">
    <source>
        <dbReference type="Proteomes" id="UP000288028"/>
    </source>
</evidence>
<dbReference type="InterPro" id="IPR005864">
    <property type="entry name" value="ATP_synth_F0_bsu_bac"/>
</dbReference>
<evidence type="ECO:0000256" key="2">
    <source>
        <dbReference type="ARBA" id="ARBA00022448"/>
    </source>
</evidence>
<dbReference type="EMBL" id="NGKB01000007">
    <property type="protein sequence ID" value="RSU14239.1"/>
    <property type="molecule type" value="Genomic_DNA"/>
</dbReference>
<feature type="coiled-coil region" evidence="15">
    <location>
        <begin position="51"/>
        <end position="78"/>
    </location>
</feature>
<dbReference type="HAMAP" id="MF_01398">
    <property type="entry name" value="ATP_synth_b_bprime"/>
    <property type="match status" value="1"/>
</dbReference>
<dbReference type="GO" id="GO:0012505">
    <property type="term" value="C:endomembrane system"/>
    <property type="evidence" value="ECO:0007669"/>
    <property type="project" value="UniProtKB-SubCell"/>
</dbReference>
<evidence type="ECO:0000256" key="9">
    <source>
        <dbReference type="ARBA" id="ARBA00023136"/>
    </source>
</evidence>
<dbReference type="InterPro" id="IPR050059">
    <property type="entry name" value="ATP_synthase_B_chain"/>
</dbReference>
<feature type="transmembrane region" description="Helical" evidence="13">
    <location>
        <begin position="12"/>
        <end position="32"/>
    </location>
</feature>
<evidence type="ECO:0000256" key="13">
    <source>
        <dbReference type="HAMAP-Rule" id="MF_01398"/>
    </source>
</evidence>
<keyword evidence="3 13" id="KW-1003">Cell membrane</keyword>
<evidence type="ECO:0000256" key="5">
    <source>
        <dbReference type="ARBA" id="ARBA00022692"/>
    </source>
</evidence>
<comment type="caution">
    <text evidence="17">The sequence shown here is derived from an EMBL/GenBank/DDBJ whole genome shotgun (WGS) entry which is preliminary data.</text>
</comment>
<evidence type="ECO:0000256" key="12">
    <source>
        <dbReference type="ARBA" id="ARBA00037847"/>
    </source>
</evidence>
<evidence type="ECO:0000256" key="14">
    <source>
        <dbReference type="RuleBase" id="RU003848"/>
    </source>
</evidence>
<dbReference type="GO" id="GO:0046961">
    <property type="term" value="F:proton-transporting ATPase activity, rotational mechanism"/>
    <property type="evidence" value="ECO:0007669"/>
    <property type="project" value="TreeGrafter"/>
</dbReference>
<dbReference type="EMBL" id="JARQBZ010000004">
    <property type="protein sequence ID" value="MDT2833071.1"/>
    <property type="molecule type" value="Genomic_DNA"/>
</dbReference>
<protein>
    <recommendedName>
        <fullName evidence="13">ATP synthase subunit b</fullName>
    </recommendedName>
    <alternativeName>
        <fullName evidence="13">ATP synthase F(0) sector subunit b</fullName>
    </alternativeName>
    <alternativeName>
        <fullName evidence="13">ATPase subunit I</fullName>
    </alternativeName>
    <alternativeName>
        <fullName evidence="13">F-type ATPase subunit b</fullName>
        <shortName evidence="13">F-ATPase subunit b</shortName>
    </alternativeName>
</protein>
<evidence type="ECO:0000256" key="1">
    <source>
        <dbReference type="ARBA" id="ARBA00005513"/>
    </source>
</evidence>
<keyword evidence="18" id="KW-1185">Reference proteome</keyword>
<keyword evidence="10 13" id="KW-0066">ATP synthesis</keyword>
<dbReference type="Gene3D" id="6.10.250.1580">
    <property type="match status" value="1"/>
</dbReference>
<evidence type="ECO:0000313" key="16">
    <source>
        <dbReference type="EMBL" id="MDT2833071.1"/>
    </source>
</evidence>
<evidence type="ECO:0000256" key="6">
    <source>
        <dbReference type="ARBA" id="ARBA00022781"/>
    </source>
</evidence>
<feature type="coiled-coil region" evidence="15">
    <location>
        <begin position="121"/>
        <end position="148"/>
    </location>
</feature>
<reference evidence="16" key="2">
    <citation type="submission" date="2023-03" db="EMBL/GenBank/DDBJ databases">
        <authorList>
            <person name="Shen W."/>
            <person name="Cai J."/>
        </authorList>
    </citation>
    <scope>NUCLEOTIDE SEQUENCE</scope>
    <source>
        <strain evidence="16">P96-3</strain>
    </source>
</reference>
<dbReference type="Pfam" id="PF00430">
    <property type="entry name" value="ATP-synt_B"/>
    <property type="match status" value="1"/>
</dbReference>
<organism evidence="17 18">
    <name type="scientific">Vagococcus carniphilus</name>
    <dbReference type="NCBI Taxonomy" id="218144"/>
    <lineage>
        <taxon>Bacteria</taxon>
        <taxon>Bacillati</taxon>
        <taxon>Bacillota</taxon>
        <taxon>Bacilli</taxon>
        <taxon>Lactobacillales</taxon>
        <taxon>Enterococcaceae</taxon>
        <taxon>Vagococcus</taxon>
    </lineage>
</organism>
<gene>
    <name evidence="13 16" type="primary">atpF</name>
    <name evidence="17" type="ORF">CBF28_08805</name>
    <name evidence="16" type="ORF">P7H70_03315</name>
</gene>
<dbReference type="AlphaFoldDB" id="A0A430B1R7"/>
<comment type="function">
    <text evidence="11 13">F(1)F(0) ATP synthase produces ATP from ADP in the presence of a proton or sodium gradient. F-type ATPases consist of two structural domains, F(1) containing the extramembraneous catalytic core and F(0) containing the membrane proton channel, linked together by a central stalk and a peripheral stalk. During catalysis, ATP synthesis in the catalytic domain of F(1) is coupled via a rotary mechanism of the central stalk subunits to proton translocation.</text>
</comment>
<keyword evidence="6 13" id="KW-0375">Hydrogen ion transport</keyword>
<evidence type="ECO:0000256" key="15">
    <source>
        <dbReference type="SAM" id="Coils"/>
    </source>
</evidence>
<evidence type="ECO:0000256" key="7">
    <source>
        <dbReference type="ARBA" id="ARBA00022989"/>
    </source>
</evidence>
<dbReference type="RefSeq" id="WP_126794215.1">
    <property type="nucleotide sequence ID" value="NZ_CP060720.1"/>
</dbReference>
<dbReference type="Proteomes" id="UP000288028">
    <property type="component" value="Unassembled WGS sequence"/>
</dbReference>
<evidence type="ECO:0000313" key="17">
    <source>
        <dbReference type="EMBL" id="RSU14239.1"/>
    </source>
</evidence>
<comment type="subunit">
    <text evidence="13">F-type ATPases have 2 components, F(1) - the catalytic core - and F(0) - the membrane proton channel. F(1) has five subunits: alpha(3), beta(3), gamma(1), delta(1), epsilon(1). F(0) has three main subunits: a(1), b(2) and c(10-14). The alpha and beta chains form an alternating ring which encloses part of the gamma chain. F(1) is attached to F(0) by a central stalk formed by the gamma and epsilon chains, while a peripheral stalk is formed by the delta and b chains.</text>
</comment>
<dbReference type="PANTHER" id="PTHR33445">
    <property type="entry name" value="ATP SYNTHASE SUBUNIT B', CHLOROPLASTIC"/>
    <property type="match status" value="1"/>
</dbReference>
<dbReference type="InterPro" id="IPR028987">
    <property type="entry name" value="ATP_synth_B-like_membr_sf"/>
</dbReference>
<dbReference type="PANTHER" id="PTHR33445:SF1">
    <property type="entry name" value="ATP SYNTHASE SUBUNIT B"/>
    <property type="match status" value="1"/>
</dbReference>
<evidence type="ECO:0000256" key="10">
    <source>
        <dbReference type="ARBA" id="ARBA00023310"/>
    </source>
</evidence>
<reference evidence="17 18" key="1">
    <citation type="submission" date="2017-05" db="EMBL/GenBank/DDBJ databases">
        <title>Vagococcus spp. assemblies.</title>
        <authorList>
            <person name="Gulvik C.A."/>
        </authorList>
    </citation>
    <scope>NUCLEOTIDE SEQUENCE [LARGE SCALE GENOMIC DNA]</scope>
    <source>
        <strain evidence="17 18">SS1714</strain>
    </source>
</reference>
<dbReference type="GO" id="GO:0005886">
    <property type="term" value="C:plasma membrane"/>
    <property type="evidence" value="ECO:0007669"/>
    <property type="project" value="UniProtKB-SubCell"/>
</dbReference>
<keyword evidence="4 13" id="KW-0138">CF(0)</keyword>
<dbReference type="NCBIfam" id="TIGR01144">
    <property type="entry name" value="ATP_synt_b"/>
    <property type="match status" value="1"/>
</dbReference>
<dbReference type="SUPFAM" id="SSF81573">
    <property type="entry name" value="F1F0 ATP synthase subunit B, membrane domain"/>
    <property type="match status" value="1"/>
</dbReference>
<evidence type="ECO:0000256" key="4">
    <source>
        <dbReference type="ARBA" id="ARBA00022547"/>
    </source>
</evidence>
<name>A0A430B1R7_9ENTE</name>
<comment type="subcellular location">
    <subcellularLocation>
        <location evidence="13">Cell membrane</location>
        <topology evidence="13">Single-pass membrane protein</topology>
    </subcellularLocation>
    <subcellularLocation>
        <location evidence="12">Endomembrane system</location>
        <topology evidence="12">Single-pass membrane protein</topology>
    </subcellularLocation>
</comment>
<evidence type="ECO:0000256" key="8">
    <source>
        <dbReference type="ARBA" id="ARBA00023065"/>
    </source>
</evidence>
<keyword evidence="2 13" id="KW-0813">Transport</keyword>
<keyword evidence="15" id="KW-0175">Coiled coil</keyword>
<evidence type="ECO:0000256" key="3">
    <source>
        <dbReference type="ARBA" id="ARBA00022475"/>
    </source>
</evidence>
<dbReference type="GeneID" id="95580170"/>
<evidence type="ECO:0000256" key="11">
    <source>
        <dbReference type="ARBA" id="ARBA00025198"/>
    </source>
</evidence>
<sequence length="173" mass="19379">MINELVVANAGQSTLSTILFVTVSFLVLLLALKKFAWGPVVDMMQQREDKIASDIDNAENSKIEADKLEKQKQLELKQSRTEAQNIIAQAKDTAENNAHAILVDAQEHATRIKKQAQEDLRIERERMIDEAKKEVADLSVEIASKILKKELSASTHQELIQSSIEKLGVDDDE</sequence>
<proteinExistence type="inferred from homology"/>
<dbReference type="InterPro" id="IPR002146">
    <property type="entry name" value="ATP_synth_b/b'su_bac/chlpt"/>
</dbReference>
<dbReference type="GO" id="GO:0045259">
    <property type="term" value="C:proton-transporting ATP synthase complex"/>
    <property type="evidence" value="ECO:0007669"/>
    <property type="project" value="UniProtKB-KW"/>
</dbReference>
<dbReference type="Proteomes" id="UP001268577">
    <property type="component" value="Unassembled WGS sequence"/>
</dbReference>
<keyword evidence="8 13" id="KW-0406">Ion transport</keyword>
<keyword evidence="7 13" id="KW-1133">Transmembrane helix</keyword>
<comment type="similarity">
    <text evidence="1 13 14">Belongs to the ATPase B chain family.</text>
</comment>
<dbReference type="GO" id="GO:0046933">
    <property type="term" value="F:proton-transporting ATP synthase activity, rotational mechanism"/>
    <property type="evidence" value="ECO:0007669"/>
    <property type="project" value="UniProtKB-UniRule"/>
</dbReference>
<comment type="function">
    <text evidence="13">Component of the F(0) channel, it forms part of the peripheral stalk, linking F(1) to F(0).</text>
</comment>
<keyword evidence="5 13" id="KW-0812">Transmembrane</keyword>
<accession>A0A430B1R7</accession>